<sequence length="96" mass="10528">MVQHLAPDFQAHLATKVYVQDGAQVQGHENPFDQGEFLAALGRSAMGATIARGPAFYPVQGGAALIQGNPLQVDYFVEILLRFYQRKIKGKKAPQM</sequence>
<reference evidence="2" key="1">
    <citation type="submission" date="2020-04" db="EMBL/GenBank/DDBJ databases">
        <title>Ralstonia solanacearum UW576, UW763, UW773, and UW774.</title>
        <authorList>
            <person name="Steidl O."/>
            <person name="Truchon A."/>
            <person name="Allen C."/>
        </authorList>
    </citation>
    <scope>NUCLEOTIDE SEQUENCE [LARGE SCALE GENOMIC DNA]</scope>
    <source>
        <strain evidence="2">UW774</strain>
    </source>
</reference>
<gene>
    <name evidence="1" type="ORF">HF909_08090</name>
</gene>
<proteinExistence type="predicted"/>
<organism evidence="1 2">
    <name type="scientific">Ralstonia solanacearum</name>
    <name type="common">Pseudomonas solanacearum</name>
    <dbReference type="NCBI Taxonomy" id="305"/>
    <lineage>
        <taxon>Bacteria</taxon>
        <taxon>Pseudomonadati</taxon>
        <taxon>Pseudomonadota</taxon>
        <taxon>Betaproteobacteria</taxon>
        <taxon>Burkholderiales</taxon>
        <taxon>Burkholderiaceae</taxon>
        <taxon>Ralstonia</taxon>
        <taxon>Ralstonia solanacearum species complex</taxon>
    </lineage>
</organism>
<name>A0AA92JY88_RALSL</name>
<dbReference type="Proteomes" id="UP000593970">
    <property type="component" value="Chromosome"/>
</dbReference>
<dbReference type="EMBL" id="CP051169">
    <property type="protein sequence ID" value="QOK94985.1"/>
    <property type="molecule type" value="Genomic_DNA"/>
</dbReference>
<evidence type="ECO:0000313" key="2">
    <source>
        <dbReference type="Proteomes" id="UP000593970"/>
    </source>
</evidence>
<dbReference type="AlphaFoldDB" id="A0AA92JY88"/>
<accession>A0AA92JY88</accession>
<protein>
    <submittedName>
        <fullName evidence="1">Uncharacterized protein</fullName>
    </submittedName>
</protein>
<evidence type="ECO:0000313" key="1">
    <source>
        <dbReference type="EMBL" id="QOK94985.1"/>
    </source>
</evidence>